<dbReference type="EMBL" id="JACHXO010000001">
    <property type="protein sequence ID" value="MBB3192878.1"/>
    <property type="molecule type" value="Genomic_DNA"/>
</dbReference>
<dbReference type="Proteomes" id="UP000574369">
    <property type="component" value="Unassembled WGS sequence"/>
</dbReference>
<dbReference type="InterPro" id="IPR032598">
    <property type="entry name" value="RsaM-like"/>
</dbReference>
<reference evidence="1 2" key="1">
    <citation type="submission" date="2020-08" db="EMBL/GenBank/DDBJ databases">
        <title>Genomic Encyclopedia of Type Strains, Phase III (KMG-III): the genomes of soil and plant-associated and newly described type strains.</title>
        <authorList>
            <person name="Whitman W."/>
        </authorList>
    </citation>
    <scope>NUCLEOTIDE SEQUENCE [LARGE SCALE GENOMIC DNA]</scope>
    <source>
        <strain evidence="1 2">CECT 7247</strain>
    </source>
</reference>
<evidence type="ECO:0000313" key="1">
    <source>
        <dbReference type="EMBL" id="MBB3192878.1"/>
    </source>
</evidence>
<sequence>MTRIDPWVRLHYNELLLLQPTHLYSSFDDDVAEEFSVREPSSAGVTEWAVDGNRKLSFGWDWYWDANSRLMLANWRQLRTNVLLVDDSGRDLSAEETYPYVEQLMSRCQWQQATCQVLGLVGPGHDGP</sequence>
<accession>A0ABR6GL99</accession>
<protein>
    <recommendedName>
        <fullName evidence="3">DUF4902 domain-containing protein</fullName>
    </recommendedName>
</protein>
<evidence type="ECO:0000313" key="2">
    <source>
        <dbReference type="Proteomes" id="UP000574369"/>
    </source>
</evidence>
<dbReference type="Gene3D" id="3.10.450.610">
    <property type="match status" value="1"/>
</dbReference>
<keyword evidence="2" id="KW-1185">Reference proteome</keyword>
<proteinExistence type="predicted"/>
<gene>
    <name evidence="1" type="ORF">FHS28_000243</name>
</gene>
<dbReference type="RefSeq" id="WP_184293975.1">
    <property type="nucleotide sequence ID" value="NZ_JACHXO010000001.1"/>
</dbReference>
<dbReference type="Pfam" id="PF16245">
    <property type="entry name" value="DUF4902"/>
    <property type="match status" value="1"/>
</dbReference>
<name>A0ABR6GL99_9BURK</name>
<organism evidence="1 2">
    <name type="scientific">Roseateles terrae</name>
    <dbReference type="NCBI Taxonomy" id="431060"/>
    <lineage>
        <taxon>Bacteria</taxon>
        <taxon>Pseudomonadati</taxon>
        <taxon>Pseudomonadota</taxon>
        <taxon>Betaproteobacteria</taxon>
        <taxon>Burkholderiales</taxon>
        <taxon>Sphaerotilaceae</taxon>
        <taxon>Roseateles</taxon>
    </lineage>
</organism>
<evidence type="ECO:0008006" key="3">
    <source>
        <dbReference type="Google" id="ProtNLM"/>
    </source>
</evidence>
<comment type="caution">
    <text evidence="1">The sequence shown here is derived from an EMBL/GenBank/DDBJ whole genome shotgun (WGS) entry which is preliminary data.</text>
</comment>